<gene>
    <name evidence="4" type="primary">LOC128201089</name>
    <name evidence="3" type="synonym">LOC113510422</name>
</gene>
<dbReference type="RefSeq" id="XP_052752732.1">
    <property type="nucleotide sequence ID" value="XM_052896772.1"/>
</dbReference>
<evidence type="ECO:0000313" key="2">
    <source>
        <dbReference type="Proteomes" id="UP001652740"/>
    </source>
</evidence>
<name>A0ABM3MMW0_GALME</name>
<proteinExistence type="predicted"/>
<feature type="chain" id="PRO_5045024990" evidence="1">
    <location>
        <begin position="18"/>
        <end position="173"/>
    </location>
</feature>
<feature type="signal peptide" evidence="1">
    <location>
        <begin position="1"/>
        <end position="17"/>
    </location>
</feature>
<keyword evidence="1" id="KW-0732">Signal</keyword>
<reference evidence="3 4" key="1">
    <citation type="submission" date="2025-05" db="UniProtKB">
        <authorList>
            <consortium name="RefSeq"/>
        </authorList>
    </citation>
    <scope>IDENTIFICATION</scope>
    <source>
        <tissue evidence="3 4">Whole larvae</tissue>
    </source>
</reference>
<evidence type="ECO:0000256" key="1">
    <source>
        <dbReference type="SAM" id="SignalP"/>
    </source>
</evidence>
<dbReference type="RefSeq" id="XP_052751020.1">
    <property type="nucleotide sequence ID" value="XM_052895060.1"/>
</dbReference>
<organism evidence="2 4">
    <name type="scientific">Galleria mellonella</name>
    <name type="common">Greater wax moth</name>
    <dbReference type="NCBI Taxonomy" id="7137"/>
    <lineage>
        <taxon>Eukaryota</taxon>
        <taxon>Metazoa</taxon>
        <taxon>Ecdysozoa</taxon>
        <taxon>Arthropoda</taxon>
        <taxon>Hexapoda</taxon>
        <taxon>Insecta</taxon>
        <taxon>Pterygota</taxon>
        <taxon>Neoptera</taxon>
        <taxon>Endopterygota</taxon>
        <taxon>Lepidoptera</taxon>
        <taxon>Glossata</taxon>
        <taxon>Ditrysia</taxon>
        <taxon>Pyraloidea</taxon>
        <taxon>Pyralidae</taxon>
        <taxon>Galleriinae</taxon>
        <taxon>Galleria</taxon>
    </lineage>
</organism>
<sequence>MHSFLICTIVIFVCAYAQVSVPPGYKEKYPQYYYSKQARHPRDVTWDKQVGKGKVFGTLGNDDQGLFGKGGYKQEIFNDNRGKLEGQAYGTRVLGADGGTSNLGGRLDWSNKDAKAALDISKQIGGRTSVTATGSGVWNLDKNTRISAGGAISQEVGRGKPDIAVQGQFQHDF</sequence>
<evidence type="ECO:0000313" key="3">
    <source>
        <dbReference type="RefSeq" id="XP_052751020.1"/>
    </source>
</evidence>
<dbReference type="InterPro" id="IPR019729">
    <property type="entry name" value="Gloverin-like_protein"/>
</dbReference>
<dbReference type="Proteomes" id="UP001652740">
    <property type="component" value="Unplaced"/>
</dbReference>
<dbReference type="GeneID" id="128201089"/>
<protein>
    <submittedName>
        <fullName evidence="3 4">Gloverin-like</fullName>
    </submittedName>
</protein>
<keyword evidence="2" id="KW-1185">Reference proteome</keyword>
<accession>A0ABM3MMW0</accession>
<evidence type="ECO:0000313" key="4">
    <source>
        <dbReference type="RefSeq" id="XP_052752732.1"/>
    </source>
</evidence>
<dbReference type="Pfam" id="PF10793">
    <property type="entry name" value="Gloverin"/>
    <property type="match status" value="1"/>
</dbReference>